<evidence type="ECO:0000259" key="1">
    <source>
        <dbReference type="Pfam" id="PF05171"/>
    </source>
</evidence>
<dbReference type="InterPro" id="IPR007845">
    <property type="entry name" value="HemS/ChuX_dom"/>
</dbReference>
<organism evidence="2 3">
    <name type="scientific">Iodobacter fluviatilis</name>
    <dbReference type="NCBI Taxonomy" id="537"/>
    <lineage>
        <taxon>Bacteria</taxon>
        <taxon>Pseudomonadati</taxon>
        <taxon>Pseudomonadota</taxon>
        <taxon>Betaproteobacteria</taxon>
        <taxon>Neisseriales</taxon>
        <taxon>Chitinibacteraceae</taxon>
        <taxon>Iodobacter</taxon>
    </lineage>
</organism>
<name>A0A7G3GBC7_9NEIS</name>
<proteinExistence type="predicted"/>
<dbReference type="RefSeq" id="WP_130106903.1">
    <property type="nucleotide sequence ID" value="NZ_CP025781.1"/>
</dbReference>
<feature type="domain" description="Haemin-degrading HemS/ChuX" evidence="1">
    <location>
        <begin position="209"/>
        <end position="341"/>
    </location>
</feature>
<dbReference type="CDD" id="cd16830">
    <property type="entry name" value="HemS-like_N"/>
    <property type="match status" value="1"/>
</dbReference>
<keyword evidence="3" id="KW-1185">Reference proteome</keyword>
<dbReference type="Gene3D" id="3.40.1570.10">
    <property type="entry name" value="HemS/ChuS/ChuX like domains"/>
    <property type="match status" value="2"/>
</dbReference>
<evidence type="ECO:0000313" key="3">
    <source>
        <dbReference type="Proteomes" id="UP000515917"/>
    </source>
</evidence>
<dbReference type="EMBL" id="CP025781">
    <property type="protein sequence ID" value="QBC44363.1"/>
    <property type="molecule type" value="Genomic_DNA"/>
</dbReference>
<dbReference type="Pfam" id="PF05171">
    <property type="entry name" value="HemS"/>
    <property type="match status" value="2"/>
</dbReference>
<dbReference type="Proteomes" id="UP000515917">
    <property type="component" value="Chromosome"/>
</dbReference>
<dbReference type="SUPFAM" id="SSF144064">
    <property type="entry name" value="Heme iron utilization protein-like"/>
    <property type="match status" value="1"/>
</dbReference>
<dbReference type="CDD" id="cd16831">
    <property type="entry name" value="HemS-like_C"/>
    <property type="match status" value="1"/>
</dbReference>
<gene>
    <name evidence="2" type="ORF">C1H71_13050</name>
</gene>
<dbReference type="AlphaFoldDB" id="A0A7G3GBC7"/>
<protein>
    <submittedName>
        <fullName evidence="2">Hemin-degrading factor</fullName>
    </submittedName>
</protein>
<dbReference type="InterPro" id="IPR053733">
    <property type="entry name" value="Heme_Transport_Util_sf"/>
</dbReference>
<dbReference type="GO" id="GO:0006826">
    <property type="term" value="P:iron ion transport"/>
    <property type="evidence" value="ECO:0007669"/>
    <property type="project" value="InterPro"/>
</dbReference>
<evidence type="ECO:0000313" key="2">
    <source>
        <dbReference type="EMBL" id="QBC44363.1"/>
    </source>
</evidence>
<sequence>MHALSSQERAAVLKANYDALMAAEPKLRARERATRLQVSEAELVAAQCGVEAKALNGTPQDIFLELASLGEVMVLSRNDWCVHERHGRYEEIHAKGPVGMVLGKDIDLRMFFSHWKHAFAVTENSRLSVQFFDAEGTAIHKVYITEKSDSAAYDALVQKLAAEQIPAIQIEAYPADSTPTHCEDPAALRSHWLSLTDTHSFFPMLKQHKVTRLGALKAAGTDLAQVVAIDAVETMLLGAAELQVPIMCFVSNRGMVQIHSGPIQKLLRTGPWFNILDPMFNLHLDTSAISECWVVRKLTSDGWVTSLEVYTTTGELMVQFFGERRPGVPELPEWCKLLSNLCATPLAG</sequence>
<feature type="domain" description="Haemin-degrading HemS/ChuX" evidence="1">
    <location>
        <begin position="37"/>
        <end position="160"/>
    </location>
</feature>
<reference evidence="2 3" key="1">
    <citation type="submission" date="2018-01" db="EMBL/GenBank/DDBJ databases">
        <title>Genome sequence of Iodobacter sp. strain PCH194 isolated from Indian Trans-Himalaya.</title>
        <authorList>
            <person name="Kumar V."/>
            <person name="Thakur V."/>
            <person name="Kumar S."/>
            <person name="Singh D."/>
        </authorList>
    </citation>
    <scope>NUCLEOTIDE SEQUENCE [LARGE SCALE GENOMIC DNA]</scope>
    <source>
        <strain evidence="2 3">PCH194</strain>
    </source>
</reference>
<dbReference type="KEGG" id="ifl:C1H71_13050"/>
<accession>A0A7G3GBC7</accession>